<dbReference type="AlphaFoldDB" id="A0AAV4RZP3"/>
<keyword evidence="2" id="KW-1185">Reference proteome</keyword>
<comment type="caution">
    <text evidence="1">The sequence shown here is derived from an EMBL/GenBank/DDBJ whole genome shotgun (WGS) entry which is preliminary data.</text>
</comment>
<dbReference type="EMBL" id="BPLQ01007075">
    <property type="protein sequence ID" value="GIY27758.1"/>
    <property type="molecule type" value="Genomic_DNA"/>
</dbReference>
<gene>
    <name evidence="1" type="ORF">CDAR_46471</name>
</gene>
<sequence length="128" mass="14448">MSPILSEEQTEEHIGKMKGDGKKRKVFINGTFQPCATRDQRPVKIRILIGPKSNHGARGVSAPLRTCRIRLVKSSYISLHSSALRLFTSPTLTQESYLLEHHFLSNRDGTPTKLLLECFHEWVGFGSE</sequence>
<reference evidence="1 2" key="1">
    <citation type="submission" date="2021-06" db="EMBL/GenBank/DDBJ databases">
        <title>Caerostris darwini draft genome.</title>
        <authorList>
            <person name="Kono N."/>
            <person name="Arakawa K."/>
        </authorList>
    </citation>
    <scope>NUCLEOTIDE SEQUENCE [LARGE SCALE GENOMIC DNA]</scope>
</reference>
<accession>A0AAV4RZP3</accession>
<protein>
    <submittedName>
        <fullName evidence="1">Uncharacterized protein</fullName>
    </submittedName>
</protein>
<name>A0AAV4RZP3_9ARAC</name>
<evidence type="ECO:0000313" key="2">
    <source>
        <dbReference type="Proteomes" id="UP001054837"/>
    </source>
</evidence>
<organism evidence="1 2">
    <name type="scientific">Caerostris darwini</name>
    <dbReference type="NCBI Taxonomy" id="1538125"/>
    <lineage>
        <taxon>Eukaryota</taxon>
        <taxon>Metazoa</taxon>
        <taxon>Ecdysozoa</taxon>
        <taxon>Arthropoda</taxon>
        <taxon>Chelicerata</taxon>
        <taxon>Arachnida</taxon>
        <taxon>Araneae</taxon>
        <taxon>Araneomorphae</taxon>
        <taxon>Entelegynae</taxon>
        <taxon>Araneoidea</taxon>
        <taxon>Araneidae</taxon>
        <taxon>Caerostris</taxon>
    </lineage>
</organism>
<evidence type="ECO:0000313" key="1">
    <source>
        <dbReference type="EMBL" id="GIY27758.1"/>
    </source>
</evidence>
<proteinExistence type="predicted"/>
<dbReference type="Proteomes" id="UP001054837">
    <property type="component" value="Unassembled WGS sequence"/>
</dbReference>